<organism evidence="1 2">
    <name type="scientific">Albugo candida</name>
    <dbReference type="NCBI Taxonomy" id="65357"/>
    <lineage>
        <taxon>Eukaryota</taxon>
        <taxon>Sar</taxon>
        <taxon>Stramenopiles</taxon>
        <taxon>Oomycota</taxon>
        <taxon>Peronosporomycetes</taxon>
        <taxon>Albuginales</taxon>
        <taxon>Albuginaceae</taxon>
        <taxon>Albugo</taxon>
    </lineage>
</organism>
<sequence length="69" mass="7973">MSVDSDYVLIDRRSECLATFLCQEDPMNAEIVATAIGEKVLETLEKEEQHIDSTLRQLENDDDEELEER</sequence>
<dbReference type="AlphaFoldDB" id="A0A024FW57"/>
<name>A0A024FW57_9STRA</name>
<proteinExistence type="predicted"/>
<accession>A0A024FW57</accession>
<keyword evidence="2" id="KW-1185">Reference proteome</keyword>
<evidence type="ECO:0000313" key="1">
    <source>
        <dbReference type="EMBL" id="CCI11271.1"/>
    </source>
</evidence>
<dbReference type="Proteomes" id="UP000053237">
    <property type="component" value="Unassembled WGS sequence"/>
</dbReference>
<gene>
    <name evidence="1" type="ORF">BN9_126780</name>
</gene>
<reference evidence="1 2" key="1">
    <citation type="submission" date="2012-05" db="EMBL/GenBank/DDBJ databases">
        <title>Recombination and specialization in a pathogen metapopulation.</title>
        <authorList>
            <person name="Gardiner A."/>
            <person name="Kemen E."/>
            <person name="Schultz-Larsen T."/>
            <person name="MacLean D."/>
            <person name="Van Oosterhout C."/>
            <person name="Jones J.D.G."/>
        </authorList>
    </citation>
    <scope>NUCLEOTIDE SEQUENCE [LARGE SCALE GENOMIC DNA]</scope>
    <source>
        <strain evidence="1 2">Ac Nc2</strain>
    </source>
</reference>
<comment type="caution">
    <text evidence="1">The sequence shown here is derived from an EMBL/GenBank/DDBJ whole genome shotgun (WGS) entry which is preliminary data.</text>
</comment>
<evidence type="ECO:0000313" key="2">
    <source>
        <dbReference type="Proteomes" id="UP000053237"/>
    </source>
</evidence>
<dbReference type="EMBL" id="CAIX01000900">
    <property type="protein sequence ID" value="CCI11271.1"/>
    <property type="molecule type" value="Genomic_DNA"/>
</dbReference>
<protein>
    <submittedName>
        <fullName evidence="1">Uncharacterized protein</fullName>
    </submittedName>
</protein>
<dbReference type="InParanoid" id="A0A024FW57"/>